<name>A0A9W7EZC9_9STRA</name>
<dbReference type="Proteomes" id="UP001165160">
    <property type="component" value="Unassembled WGS sequence"/>
</dbReference>
<protein>
    <submittedName>
        <fullName evidence="1">Uncharacterized protein</fullName>
    </submittedName>
</protein>
<gene>
    <name evidence="1" type="ORF">TrVE_jg10982</name>
</gene>
<feature type="non-terminal residue" evidence="1">
    <location>
        <position position="1"/>
    </location>
</feature>
<accession>A0A9W7EZC9</accession>
<dbReference type="EMBL" id="BRXX01000177">
    <property type="protein sequence ID" value="GMH95957.1"/>
    <property type="molecule type" value="Genomic_DNA"/>
</dbReference>
<reference evidence="2" key="1">
    <citation type="journal article" date="2023" name="Commun. Biol.">
        <title>Genome analysis of Parmales, the sister group of diatoms, reveals the evolutionary specialization of diatoms from phago-mixotrophs to photoautotrophs.</title>
        <authorList>
            <person name="Ban H."/>
            <person name="Sato S."/>
            <person name="Yoshikawa S."/>
            <person name="Yamada K."/>
            <person name="Nakamura Y."/>
            <person name="Ichinomiya M."/>
            <person name="Sato N."/>
            <person name="Blanc-Mathieu R."/>
            <person name="Endo H."/>
            <person name="Kuwata A."/>
            <person name="Ogata H."/>
        </authorList>
    </citation>
    <scope>NUCLEOTIDE SEQUENCE [LARGE SCALE GENOMIC DNA]</scope>
    <source>
        <strain evidence="2">NIES 3699</strain>
    </source>
</reference>
<dbReference type="AlphaFoldDB" id="A0A9W7EZC9"/>
<comment type="caution">
    <text evidence="1">The sequence shown here is derived from an EMBL/GenBank/DDBJ whole genome shotgun (WGS) entry which is preliminary data.</text>
</comment>
<proteinExistence type="predicted"/>
<evidence type="ECO:0000313" key="2">
    <source>
        <dbReference type="Proteomes" id="UP001165160"/>
    </source>
</evidence>
<sequence length="111" mass="12473">CHHLEHFTEGDDFVALTALYDHCLSHPSHTVAFMHNHESPLDGPPDQDSHLRKINLQALIDFDGCATMPASCNVCSARFLPLPHFHSAGNMFAARCEYVVNLITLWCQCLR</sequence>
<evidence type="ECO:0000313" key="1">
    <source>
        <dbReference type="EMBL" id="GMH95957.1"/>
    </source>
</evidence>
<organism evidence="1 2">
    <name type="scientific">Triparma verrucosa</name>
    <dbReference type="NCBI Taxonomy" id="1606542"/>
    <lineage>
        <taxon>Eukaryota</taxon>
        <taxon>Sar</taxon>
        <taxon>Stramenopiles</taxon>
        <taxon>Ochrophyta</taxon>
        <taxon>Bolidophyceae</taxon>
        <taxon>Parmales</taxon>
        <taxon>Triparmaceae</taxon>
        <taxon>Triparma</taxon>
    </lineage>
</organism>
<keyword evidence="2" id="KW-1185">Reference proteome</keyword>